<evidence type="ECO:0000313" key="5">
    <source>
        <dbReference type="Proteomes" id="UP000030693"/>
    </source>
</evidence>
<dbReference type="OrthoDB" id="77601at2759"/>
<evidence type="ECO:0000313" key="4">
    <source>
        <dbReference type="EMBL" id="KCV71870.1"/>
    </source>
</evidence>
<dbReference type="PANTHER" id="PTHR10188:SF8">
    <property type="entry name" value="THREONINE ASPARTASE 1"/>
    <property type="match status" value="1"/>
</dbReference>
<protein>
    <submittedName>
        <fullName evidence="4">Uncharacterized protein</fullName>
    </submittedName>
</protein>
<dbReference type="PANTHER" id="PTHR10188">
    <property type="entry name" value="L-ASPARAGINASE"/>
    <property type="match status" value="1"/>
</dbReference>
<feature type="region of interest" description="Disordered" evidence="3">
    <location>
        <begin position="242"/>
        <end position="275"/>
    </location>
</feature>
<reference evidence="4" key="1">
    <citation type="submission" date="2013-04" db="EMBL/GenBank/DDBJ databases">
        <title>The Genome Sequence of Fonticula alba ATCC 38817.</title>
        <authorList>
            <consortium name="The Broad Institute Genomics Platform"/>
            <person name="Russ C."/>
            <person name="Cuomo C."/>
            <person name="Burger G."/>
            <person name="Gray M.W."/>
            <person name="Holland P.W.H."/>
            <person name="King N."/>
            <person name="Lang F.B.F."/>
            <person name="Roger A.J."/>
            <person name="Ruiz-Trillo I."/>
            <person name="Brown M."/>
            <person name="Walker B."/>
            <person name="Young S."/>
            <person name="Zeng Q."/>
            <person name="Gargeya S."/>
            <person name="Fitzgerald M."/>
            <person name="Haas B."/>
            <person name="Abouelleil A."/>
            <person name="Allen A.W."/>
            <person name="Alvarado L."/>
            <person name="Arachchi H.M."/>
            <person name="Berlin A.M."/>
            <person name="Chapman S.B."/>
            <person name="Gainer-Dewar J."/>
            <person name="Goldberg J."/>
            <person name="Griggs A."/>
            <person name="Gujja S."/>
            <person name="Hansen M."/>
            <person name="Howarth C."/>
            <person name="Imamovic A."/>
            <person name="Ireland A."/>
            <person name="Larimer J."/>
            <person name="McCowan C."/>
            <person name="Murphy C."/>
            <person name="Pearson M."/>
            <person name="Poon T.W."/>
            <person name="Priest M."/>
            <person name="Roberts A."/>
            <person name="Saif S."/>
            <person name="Shea T."/>
            <person name="Sisk P."/>
            <person name="Sykes S."/>
            <person name="Wortman J."/>
            <person name="Nusbaum C."/>
            <person name="Birren B."/>
        </authorList>
    </citation>
    <scope>NUCLEOTIDE SEQUENCE [LARGE SCALE GENOMIC DNA]</scope>
    <source>
        <strain evidence="4">ATCC 38817</strain>
    </source>
</reference>
<evidence type="ECO:0000256" key="3">
    <source>
        <dbReference type="SAM" id="MobiDB-lite"/>
    </source>
</evidence>
<dbReference type="GO" id="GO:0005737">
    <property type="term" value="C:cytoplasm"/>
    <property type="evidence" value="ECO:0007669"/>
    <property type="project" value="TreeGrafter"/>
</dbReference>
<dbReference type="GO" id="GO:0051604">
    <property type="term" value="P:protein maturation"/>
    <property type="evidence" value="ECO:0007669"/>
    <property type="project" value="TreeGrafter"/>
</dbReference>
<dbReference type="InterPro" id="IPR000246">
    <property type="entry name" value="Peptidase_T2"/>
</dbReference>
<dbReference type="Gene3D" id="3.60.20.30">
    <property type="entry name" value="(Glycosyl)asparaginase"/>
    <property type="match status" value="1"/>
</dbReference>
<name>A0A058ZBR8_FONAL</name>
<feature type="active site" description="Nucleophile" evidence="1">
    <location>
        <position position="278"/>
    </location>
</feature>
<dbReference type="GeneID" id="20526008"/>
<dbReference type="AlphaFoldDB" id="A0A058ZBR8"/>
<evidence type="ECO:0000256" key="2">
    <source>
        <dbReference type="PIRSR" id="PIRSR600246-3"/>
    </source>
</evidence>
<organism evidence="4">
    <name type="scientific">Fonticula alba</name>
    <name type="common">Slime mold</name>
    <dbReference type="NCBI Taxonomy" id="691883"/>
    <lineage>
        <taxon>Eukaryota</taxon>
        <taxon>Rotosphaerida</taxon>
        <taxon>Fonticulaceae</taxon>
        <taxon>Fonticula</taxon>
    </lineage>
</organism>
<sequence>MPPASCAAKAGTPADDCLVCRSRPGGLTQVPPSVLVHAGGGSLVPGSLAERQALLACRRAARAALQQLARCPGHLPTGCTRLPMDEASAALEAAVAAAEVLERSTGPNAGLDSTLTLRTGRVEADAAVMCGRAGDFGGLAACPGILRPVRLALAVLQRSRAGSGSGLDPGGRVLPCLLSGEGGWTLGRELDASKYPCSEEPLVVDRPTYAEALVSGALVTEKRAAQRIRLLDVYARNAKRARLSPAAHPGNAHAEVPASGREPAPSDSPASVPPGGDTIGVCVIDGAGRVACATSSGGIWLKEEGRVGSSPLLGAGLYASAFRRESGRYGPRPMPPVGVCTTGRGEQIIRTQLAREMADAVSQAGDPLIEVLGRAFRHTFLDAPQLSSHPVRDGGCIVMTASREDCSVDIGWAHSTDTLPVAFGRLEWDPAAARWRVGRIQALISRRPARVNAGPGLTTGGAHFPGVQAADAPPGPSL</sequence>
<dbReference type="GO" id="GO:0004298">
    <property type="term" value="F:threonine-type endopeptidase activity"/>
    <property type="evidence" value="ECO:0007669"/>
    <property type="project" value="TreeGrafter"/>
</dbReference>
<dbReference type="SUPFAM" id="SSF56235">
    <property type="entry name" value="N-terminal nucleophile aminohydrolases (Ntn hydrolases)"/>
    <property type="match status" value="1"/>
</dbReference>
<proteinExistence type="predicted"/>
<dbReference type="RefSeq" id="XP_009493447.1">
    <property type="nucleotide sequence ID" value="XM_009495172.1"/>
</dbReference>
<dbReference type="Pfam" id="PF01112">
    <property type="entry name" value="Asparaginase_2"/>
    <property type="match status" value="2"/>
</dbReference>
<gene>
    <name evidence="4" type="ORF">H696_01283</name>
</gene>
<evidence type="ECO:0000256" key="1">
    <source>
        <dbReference type="PIRSR" id="PIRSR600246-1"/>
    </source>
</evidence>
<feature type="site" description="Cleavage; by autolysis" evidence="2">
    <location>
        <begin position="277"/>
        <end position="278"/>
    </location>
</feature>
<feature type="compositionally biased region" description="Low complexity" evidence="3">
    <location>
        <begin position="263"/>
        <end position="275"/>
    </location>
</feature>
<feature type="region of interest" description="Disordered" evidence="3">
    <location>
        <begin position="455"/>
        <end position="478"/>
    </location>
</feature>
<accession>A0A058ZBR8</accession>
<keyword evidence="5" id="KW-1185">Reference proteome</keyword>
<dbReference type="EMBL" id="KB932202">
    <property type="protein sequence ID" value="KCV71870.1"/>
    <property type="molecule type" value="Genomic_DNA"/>
</dbReference>
<dbReference type="InterPro" id="IPR029055">
    <property type="entry name" value="Ntn_hydrolases_N"/>
</dbReference>
<dbReference type="Proteomes" id="UP000030693">
    <property type="component" value="Unassembled WGS sequence"/>
</dbReference>